<dbReference type="RefSeq" id="WP_192773488.1">
    <property type="nucleotide sequence ID" value="NZ_BAAASY010000025.1"/>
</dbReference>
<name>A0ABR9K8U1_9ACTN</name>
<comment type="caution">
    <text evidence="2">The sequence shown here is derived from an EMBL/GenBank/DDBJ whole genome shotgun (WGS) entry which is preliminary data.</text>
</comment>
<keyword evidence="1" id="KW-0472">Membrane</keyword>
<proteinExistence type="predicted"/>
<protein>
    <submittedName>
        <fullName evidence="2">Uncharacterized protein</fullName>
    </submittedName>
</protein>
<keyword evidence="3" id="KW-1185">Reference proteome</keyword>
<organism evidence="2 3">
    <name type="scientific">Nonomuraea africana</name>
    <dbReference type="NCBI Taxonomy" id="46171"/>
    <lineage>
        <taxon>Bacteria</taxon>
        <taxon>Bacillati</taxon>
        <taxon>Actinomycetota</taxon>
        <taxon>Actinomycetes</taxon>
        <taxon>Streptosporangiales</taxon>
        <taxon>Streptosporangiaceae</taxon>
        <taxon>Nonomuraea</taxon>
    </lineage>
</organism>
<feature type="transmembrane region" description="Helical" evidence="1">
    <location>
        <begin position="20"/>
        <end position="43"/>
    </location>
</feature>
<keyword evidence="1" id="KW-1133">Transmembrane helix</keyword>
<accession>A0ABR9K8U1</accession>
<evidence type="ECO:0000313" key="3">
    <source>
        <dbReference type="Proteomes" id="UP000661607"/>
    </source>
</evidence>
<evidence type="ECO:0000256" key="1">
    <source>
        <dbReference type="SAM" id="Phobius"/>
    </source>
</evidence>
<dbReference type="Proteomes" id="UP000661607">
    <property type="component" value="Unassembled WGS sequence"/>
</dbReference>
<evidence type="ECO:0000313" key="2">
    <source>
        <dbReference type="EMBL" id="MBE1557982.1"/>
    </source>
</evidence>
<reference evidence="2 3" key="1">
    <citation type="submission" date="2020-10" db="EMBL/GenBank/DDBJ databases">
        <title>Sequencing the genomes of 1000 actinobacteria strains.</title>
        <authorList>
            <person name="Klenk H.-P."/>
        </authorList>
    </citation>
    <scope>NUCLEOTIDE SEQUENCE [LARGE SCALE GENOMIC DNA]</scope>
    <source>
        <strain evidence="2 3">DSM 43748</strain>
    </source>
</reference>
<sequence>MTANATEWHSGAAPEQFTGAFHLVLWAVALIALAMAAAIHSMLRPRR</sequence>
<keyword evidence="1" id="KW-0812">Transmembrane</keyword>
<dbReference type="EMBL" id="JADBEF010000001">
    <property type="protein sequence ID" value="MBE1557982.1"/>
    <property type="molecule type" value="Genomic_DNA"/>
</dbReference>
<gene>
    <name evidence="2" type="ORF">H4W81_000761</name>
</gene>